<reference evidence="4" key="2">
    <citation type="submission" date="2023-04" db="EMBL/GenBank/DDBJ databases">
        <title>Paracnuella aquatica gen. nov., sp. nov., a member of the family Chitinophagaceae isolated from a hot spring.</title>
        <authorList>
            <person name="Wang C."/>
        </authorList>
    </citation>
    <scope>NUCLEOTIDE SEQUENCE</scope>
    <source>
        <strain evidence="4">LB-8</strain>
    </source>
</reference>
<feature type="domain" description="FecR protein" evidence="2">
    <location>
        <begin position="200"/>
        <end position="300"/>
    </location>
</feature>
<feature type="domain" description="Protein FecR C-terminal" evidence="3">
    <location>
        <begin position="340"/>
        <end position="408"/>
    </location>
</feature>
<dbReference type="InterPro" id="IPR006860">
    <property type="entry name" value="FecR"/>
</dbReference>
<reference evidence="4" key="1">
    <citation type="submission" date="2022-09" db="EMBL/GenBank/DDBJ databases">
        <authorList>
            <person name="Yuan C."/>
            <person name="Ke Z."/>
        </authorList>
    </citation>
    <scope>NUCLEOTIDE SEQUENCE</scope>
    <source>
        <strain evidence="4">LB-8</strain>
    </source>
</reference>
<dbReference type="InterPro" id="IPR032508">
    <property type="entry name" value="FecR_C"/>
</dbReference>
<dbReference type="Pfam" id="PF04773">
    <property type="entry name" value="FecR"/>
    <property type="match status" value="1"/>
</dbReference>
<organism evidence="4 5">
    <name type="scientific">Paraflavisolibacter caeni</name>
    <dbReference type="NCBI Taxonomy" id="2982496"/>
    <lineage>
        <taxon>Bacteria</taxon>
        <taxon>Pseudomonadati</taxon>
        <taxon>Bacteroidota</taxon>
        <taxon>Chitinophagia</taxon>
        <taxon>Chitinophagales</taxon>
        <taxon>Chitinophagaceae</taxon>
        <taxon>Paraflavisolibacter</taxon>
    </lineage>
</organism>
<accession>A0A9X2XWG8</accession>
<dbReference type="EMBL" id="JAOTIF010000008">
    <property type="protein sequence ID" value="MCU7549912.1"/>
    <property type="molecule type" value="Genomic_DNA"/>
</dbReference>
<protein>
    <submittedName>
        <fullName evidence="4">FecR domain-containing protein</fullName>
    </submittedName>
</protein>
<keyword evidence="1" id="KW-0812">Transmembrane</keyword>
<dbReference type="PANTHER" id="PTHR30273:SF2">
    <property type="entry name" value="PROTEIN FECR"/>
    <property type="match status" value="1"/>
</dbReference>
<keyword evidence="5" id="KW-1185">Reference proteome</keyword>
<dbReference type="Pfam" id="PF16344">
    <property type="entry name" value="FecR_C"/>
    <property type="match status" value="1"/>
</dbReference>
<keyword evidence="1" id="KW-1133">Transmembrane helix</keyword>
<evidence type="ECO:0000259" key="2">
    <source>
        <dbReference type="Pfam" id="PF04773"/>
    </source>
</evidence>
<dbReference type="InterPro" id="IPR012373">
    <property type="entry name" value="Ferrdict_sens_TM"/>
</dbReference>
<dbReference type="PANTHER" id="PTHR30273">
    <property type="entry name" value="PERIPLASMIC SIGNAL SENSOR AND SIGMA FACTOR ACTIVATOR FECR-RELATED"/>
    <property type="match status" value="1"/>
</dbReference>
<dbReference type="RefSeq" id="WP_279297351.1">
    <property type="nucleotide sequence ID" value="NZ_JAOTIF010000008.1"/>
</dbReference>
<dbReference type="Gene3D" id="2.60.120.1440">
    <property type="match status" value="1"/>
</dbReference>
<dbReference type="Proteomes" id="UP001155483">
    <property type="component" value="Unassembled WGS sequence"/>
</dbReference>
<dbReference type="GO" id="GO:0016989">
    <property type="term" value="F:sigma factor antagonist activity"/>
    <property type="evidence" value="ECO:0007669"/>
    <property type="project" value="TreeGrafter"/>
</dbReference>
<proteinExistence type="predicted"/>
<evidence type="ECO:0000313" key="4">
    <source>
        <dbReference type="EMBL" id="MCU7549912.1"/>
    </source>
</evidence>
<evidence type="ECO:0000256" key="1">
    <source>
        <dbReference type="SAM" id="Phobius"/>
    </source>
</evidence>
<dbReference type="AlphaFoldDB" id="A0A9X2XWG8"/>
<feature type="transmembrane region" description="Helical" evidence="1">
    <location>
        <begin position="102"/>
        <end position="119"/>
    </location>
</feature>
<evidence type="ECO:0000313" key="5">
    <source>
        <dbReference type="Proteomes" id="UP001155483"/>
    </source>
</evidence>
<evidence type="ECO:0000259" key="3">
    <source>
        <dbReference type="Pfam" id="PF16344"/>
    </source>
</evidence>
<name>A0A9X2XWG8_9BACT</name>
<gene>
    <name evidence="4" type="ORF">OCK74_12340</name>
</gene>
<comment type="caution">
    <text evidence="4">The sequence shown here is derived from an EMBL/GenBank/DDBJ whole genome shotgun (WGS) entry which is preliminary data.</text>
</comment>
<sequence length="411" mass="44829">MEQNRVDEIIYITGLIKKSWIGGLSEAEQAELDDWKNRSEANHQLAEEINAADIAHDLLALEQYDVTSAKERIFSKIQGLNVEPVQAATPVVRIFQLKAMRWAAAAILFFAIAGTGWYLSSNRTPASAPVQISRAVKVVPGGNRAILTLSDGSQVILDSVANGVIGKEENVQVIKLQDGKLAYNDGSPSAAPDSKPVYNTISTPRGGQYQVTLPDGTAVWLNSASSITFPTSFTGDERTVTITGEAYFEVAHQVQAGGKRVPFVVDAMGNKTTVLGTHFNINAYADEGPVRTTLIEGSVQVSSGAVSAVLRPGEQSRLGKNSYAITQPDLEEVLAWKNGKFLFRKTDAKAIMRQISRWYDVDIHYKGDLSGILFSGSISKKDNIEKLVEILELDGRIHFELKGRDMTVMSK</sequence>
<keyword evidence="1" id="KW-0472">Membrane</keyword>
<dbReference type="Gene3D" id="3.55.50.30">
    <property type="match status" value="1"/>
</dbReference>